<protein>
    <submittedName>
        <fullName evidence="1">Uncharacterized protein</fullName>
    </submittedName>
</protein>
<dbReference type="AlphaFoldDB" id="A0A5B9DFN0"/>
<evidence type="ECO:0000313" key="1">
    <source>
        <dbReference type="EMBL" id="QEE17855.1"/>
    </source>
</evidence>
<dbReference type="EMBL" id="CP042905">
    <property type="protein sequence ID" value="QEE17855.1"/>
    <property type="molecule type" value="Genomic_DNA"/>
</dbReference>
<organism evidence="1">
    <name type="scientific">Promethearchaeum syntrophicum</name>
    <dbReference type="NCBI Taxonomy" id="2594042"/>
    <lineage>
        <taxon>Archaea</taxon>
        <taxon>Promethearchaeati</taxon>
        <taxon>Promethearchaeota</taxon>
        <taxon>Promethearchaeia</taxon>
        <taxon>Promethearchaeales</taxon>
        <taxon>Promethearchaeaceae</taxon>
        <taxon>Promethearchaeum</taxon>
    </lineage>
</organism>
<gene>
    <name evidence="1" type="ORF">DSAG12_03693</name>
</gene>
<accession>A0A5B9DFN0</accession>
<proteinExistence type="predicted"/>
<sequence length="39" mass="4844">MNLFYKKNDQKYEEATFGVSEFDIMSYWIIIRKNFELKC</sequence>
<name>A0A5B9DFN0_9ARCH</name>
<reference evidence="1" key="1">
    <citation type="journal article" date="2020" name="Nature">
        <title>Isolation of an archaeon at the prokaryote-eukaryote interface.</title>
        <authorList>
            <person name="Imachi H."/>
            <person name="Nobu M.K."/>
            <person name="Nakahara N."/>
            <person name="Morono Y."/>
            <person name="Ogawara M."/>
            <person name="Takaki Y."/>
            <person name="Takano Y."/>
            <person name="Uematsu K."/>
            <person name="Ikuta T."/>
            <person name="Ito M."/>
            <person name="Matsui Y."/>
            <person name="Miyazaki M."/>
            <person name="Murata K."/>
            <person name="Saito Y."/>
            <person name="Sakai S."/>
            <person name="Song C."/>
            <person name="Tasumi E."/>
            <person name="Yamanaka Y."/>
            <person name="Yamaguchi T."/>
            <person name="Kamagata Y."/>
            <person name="Tamaki H."/>
            <person name="Takai K."/>
        </authorList>
    </citation>
    <scope>NUCLEOTIDE SEQUENCE [LARGE SCALE GENOMIC DNA]</scope>
    <source>
        <strain evidence="1">MK-D1</strain>
    </source>
</reference>